<protein>
    <submittedName>
        <fullName evidence="2">Uncharacterized protein</fullName>
    </submittedName>
</protein>
<comment type="caution">
    <text evidence="2">The sequence shown here is derived from an EMBL/GenBank/DDBJ whole genome shotgun (WGS) entry which is preliminary data.</text>
</comment>
<evidence type="ECO:0000313" key="2">
    <source>
        <dbReference type="EMBL" id="KTD57816.1"/>
    </source>
</evidence>
<dbReference type="AlphaFoldDB" id="A0A0W0YLN4"/>
<gene>
    <name evidence="2" type="ORF">Lsha_2250</name>
</gene>
<keyword evidence="1" id="KW-0812">Transmembrane</keyword>
<dbReference type="Proteomes" id="UP000054600">
    <property type="component" value="Unassembled WGS sequence"/>
</dbReference>
<feature type="transmembrane region" description="Helical" evidence="1">
    <location>
        <begin position="38"/>
        <end position="62"/>
    </location>
</feature>
<accession>A0A0W0YLN4</accession>
<name>A0A0W0YLN4_9GAMM</name>
<proteinExistence type="predicted"/>
<keyword evidence="1" id="KW-1133">Transmembrane helix</keyword>
<dbReference type="RefSeq" id="WP_018577339.1">
    <property type="nucleotide sequence ID" value="NZ_KB892400.1"/>
</dbReference>
<feature type="transmembrane region" description="Helical" evidence="1">
    <location>
        <begin position="83"/>
        <end position="105"/>
    </location>
</feature>
<sequence>MCGNLALASAGSMVGGIFKLSVCPYTTFSQPFANKGEALMHVVGGTITPPALSVFLGVLAVVSLVKTSTALCHGDTARAKEQFITGGAAAIISIGEAVLTAALVVSMPVSTASRTAVTVAHAIQGTGDDEKKALAP</sequence>
<reference evidence="2 3" key="1">
    <citation type="submission" date="2015-11" db="EMBL/GenBank/DDBJ databases">
        <title>Genomic analysis of 38 Legionella species identifies large and diverse effector repertoires.</title>
        <authorList>
            <person name="Burstein D."/>
            <person name="Amaro F."/>
            <person name="Zusman T."/>
            <person name="Lifshitz Z."/>
            <person name="Cohen O."/>
            <person name="Gilbert J.A."/>
            <person name="Pupko T."/>
            <person name="Shuman H.A."/>
            <person name="Segal G."/>
        </authorList>
    </citation>
    <scope>NUCLEOTIDE SEQUENCE [LARGE SCALE GENOMIC DNA]</scope>
    <source>
        <strain evidence="2 3">ATCC 49655</strain>
    </source>
</reference>
<keyword evidence="1" id="KW-0472">Membrane</keyword>
<evidence type="ECO:0000313" key="3">
    <source>
        <dbReference type="Proteomes" id="UP000054600"/>
    </source>
</evidence>
<organism evidence="2 3">
    <name type="scientific">Legionella shakespearei DSM 23087</name>
    <dbReference type="NCBI Taxonomy" id="1122169"/>
    <lineage>
        <taxon>Bacteria</taxon>
        <taxon>Pseudomonadati</taxon>
        <taxon>Pseudomonadota</taxon>
        <taxon>Gammaproteobacteria</taxon>
        <taxon>Legionellales</taxon>
        <taxon>Legionellaceae</taxon>
        <taxon>Legionella</taxon>
    </lineage>
</organism>
<dbReference type="EMBL" id="LNYW01000063">
    <property type="protein sequence ID" value="KTD57816.1"/>
    <property type="molecule type" value="Genomic_DNA"/>
</dbReference>
<evidence type="ECO:0000256" key="1">
    <source>
        <dbReference type="SAM" id="Phobius"/>
    </source>
</evidence>
<keyword evidence="3" id="KW-1185">Reference proteome</keyword>
<dbReference type="PATRIC" id="fig|1122169.6.peg.2589"/>